<keyword evidence="1" id="KW-0614">Plasmid</keyword>
<name>A0A1V0M394_RAOOR</name>
<dbReference type="EMBL" id="KY270853">
    <property type="protein sequence ID" value="ARD69348.1"/>
    <property type="molecule type" value="Genomic_DNA"/>
</dbReference>
<dbReference type="RefSeq" id="WP_009654235.1">
    <property type="nucleotide sequence ID" value="NZ_CAMRIK010000003.1"/>
</dbReference>
<sequence>MSSDGVELSSIWEAGSWFPVRAFGILLLVMLFLMIVFGVFRKDFSHLKPLLTLFVLLIALGGTILFTTLFFSAKNKNEAEWRDWAKDHCKIVAKKDGSTTTGVGISLKGQAGLFIGGEPGQTGYSCDDGVTYWKND</sequence>
<reference evidence="1" key="1">
    <citation type="journal article" date="2017" name="Int. J. Antimicrob. Agents">
        <title>Sequencing and comparative genomics analysis of the IncHI2 plasmids pT5282-mphA and p112298-catA and the IncHI5 plasmid pYNKP001-dfrA.</title>
        <authorList>
            <person name="Liang Q."/>
            <person name="Yin Z."/>
            <person name="Zhao Y."/>
            <person name="Liang L."/>
            <person name="Feng J."/>
            <person name="Zhan Z."/>
            <person name="Wang H."/>
            <person name="Song Y."/>
            <person name="Tong Y."/>
            <person name="Wu W."/>
            <person name="Chen W."/>
            <person name="Wang J."/>
            <person name="Jiang L."/>
            <person name="Zhou D."/>
        </authorList>
    </citation>
    <scope>NUCLEOTIDE SEQUENCE</scope>
    <source>
        <strain evidence="1">YNKP001</strain>
        <plasmid evidence="1">pYNKP001-dfrA</plasmid>
    </source>
</reference>
<geneLocation type="plasmid" evidence="1">
    <name>pYNKP001-dfrA</name>
</geneLocation>
<dbReference type="AlphaFoldDB" id="A0A1V0M394"/>
<evidence type="ECO:0000313" key="1">
    <source>
        <dbReference type="EMBL" id="ARD69348.1"/>
    </source>
</evidence>
<proteinExistence type="predicted"/>
<protein>
    <submittedName>
        <fullName evidence="1">Uncharacterized protein</fullName>
    </submittedName>
</protein>
<organism evidence="1">
    <name type="scientific">Raoultella ornithinolytica</name>
    <name type="common">Klebsiella ornithinolytica</name>
    <dbReference type="NCBI Taxonomy" id="54291"/>
    <lineage>
        <taxon>Bacteria</taxon>
        <taxon>Pseudomonadati</taxon>
        <taxon>Pseudomonadota</taxon>
        <taxon>Gammaproteobacteria</taxon>
        <taxon>Enterobacterales</taxon>
        <taxon>Enterobacteriaceae</taxon>
        <taxon>Klebsiella/Raoultella group</taxon>
        <taxon>Raoultella</taxon>
    </lineage>
</organism>
<accession>A0A1V0M394</accession>